<dbReference type="RefSeq" id="WP_212994922.1">
    <property type="nucleotide sequence ID" value="NZ_BAABEA010000027.1"/>
</dbReference>
<keyword evidence="2" id="KW-0378">Hydrolase</keyword>
<evidence type="ECO:0000313" key="5">
    <source>
        <dbReference type="Proteomes" id="UP000681340"/>
    </source>
</evidence>
<organism evidence="4 5">
    <name type="scientific">Actinoplanes auranticolor</name>
    <dbReference type="NCBI Taxonomy" id="47988"/>
    <lineage>
        <taxon>Bacteria</taxon>
        <taxon>Bacillati</taxon>
        <taxon>Actinomycetota</taxon>
        <taxon>Actinomycetes</taxon>
        <taxon>Micromonosporales</taxon>
        <taxon>Micromonosporaceae</taxon>
        <taxon>Actinoplanes</taxon>
    </lineage>
</organism>
<evidence type="ECO:0000259" key="3">
    <source>
        <dbReference type="PROSITE" id="PS51829"/>
    </source>
</evidence>
<keyword evidence="5" id="KW-1185">Reference proteome</keyword>
<keyword evidence="1" id="KW-0645">Protease</keyword>
<evidence type="ECO:0000256" key="1">
    <source>
        <dbReference type="ARBA" id="ARBA00022670"/>
    </source>
</evidence>
<accession>A0A919VVJ9</accession>
<dbReference type="InterPro" id="IPR008979">
    <property type="entry name" value="Galactose-bd-like_sf"/>
</dbReference>
<dbReference type="Proteomes" id="UP000681340">
    <property type="component" value="Unassembled WGS sequence"/>
</dbReference>
<dbReference type="SUPFAM" id="SSF49785">
    <property type="entry name" value="Galactose-binding domain-like"/>
    <property type="match status" value="1"/>
</dbReference>
<dbReference type="GO" id="GO:0004252">
    <property type="term" value="F:serine-type endopeptidase activity"/>
    <property type="evidence" value="ECO:0007669"/>
    <property type="project" value="InterPro"/>
</dbReference>
<evidence type="ECO:0000313" key="4">
    <source>
        <dbReference type="EMBL" id="GIM80664.1"/>
    </source>
</evidence>
<protein>
    <recommendedName>
        <fullName evidence="3">P/Homo B domain-containing protein</fullName>
    </recommendedName>
</protein>
<comment type="caution">
    <text evidence="4">The sequence shown here is derived from an EMBL/GenBank/DDBJ whole genome shotgun (WGS) entry which is preliminary data.</text>
</comment>
<feature type="domain" description="P/Homo B" evidence="3">
    <location>
        <begin position="1"/>
        <end position="47"/>
    </location>
</feature>
<proteinExistence type="predicted"/>
<dbReference type="InterPro" id="IPR002884">
    <property type="entry name" value="P_dom"/>
</dbReference>
<dbReference type="EMBL" id="BOQL01000102">
    <property type="protein sequence ID" value="GIM80664.1"/>
    <property type="molecule type" value="Genomic_DNA"/>
</dbReference>
<dbReference type="GO" id="GO:0006508">
    <property type="term" value="P:proteolysis"/>
    <property type="evidence" value="ECO:0007669"/>
    <property type="project" value="UniProtKB-KW"/>
</dbReference>
<evidence type="ECO:0000256" key="2">
    <source>
        <dbReference type="ARBA" id="ARBA00022801"/>
    </source>
</evidence>
<dbReference type="AlphaFoldDB" id="A0A919VVJ9"/>
<dbReference type="Gene3D" id="2.60.120.260">
    <property type="entry name" value="Galactose-binding domain-like"/>
    <property type="match status" value="1"/>
</dbReference>
<dbReference type="PROSITE" id="PS51829">
    <property type="entry name" value="P_HOMO_B"/>
    <property type="match status" value="1"/>
</dbReference>
<gene>
    <name evidence="4" type="ORF">Aau02nite_91610</name>
</gene>
<sequence length="47" mass="5187">MTPEITLSVNQPRVDLSSEPANGVWTLEVPDRYGETAGRLVSWTLEA</sequence>
<reference evidence="4" key="1">
    <citation type="submission" date="2021-03" db="EMBL/GenBank/DDBJ databases">
        <title>Whole genome shotgun sequence of Actinoplanes auranticolor NBRC 12245.</title>
        <authorList>
            <person name="Komaki H."/>
            <person name="Tamura T."/>
        </authorList>
    </citation>
    <scope>NUCLEOTIDE SEQUENCE</scope>
    <source>
        <strain evidence="4">NBRC 12245</strain>
    </source>
</reference>
<dbReference type="Pfam" id="PF01483">
    <property type="entry name" value="P_proprotein"/>
    <property type="match status" value="1"/>
</dbReference>
<name>A0A919VVJ9_9ACTN</name>